<gene>
    <name evidence="1" type="ORF">NQ318_006071</name>
</gene>
<dbReference type="AlphaFoldDB" id="A0AAV8Z443"/>
<evidence type="ECO:0000313" key="2">
    <source>
        <dbReference type="Proteomes" id="UP001162162"/>
    </source>
</evidence>
<protein>
    <submittedName>
        <fullName evidence="1">Uncharacterized protein</fullName>
    </submittedName>
</protein>
<dbReference type="EMBL" id="JAPWTK010000019">
    <property type="protein sequence ID" value="KAJ8958134.1"/>
    <property type="molecule type" value="Genomic_DNA"/>
</dbReference>
<dbReference type="Proteomes" id="UP001162162">
    <property type="component" value="Unassembled WGS sequence"/>
</dbReference>
<keyword evidence="2" id="KW-1185">Reference proteome</keyword>
<proteinExistence type="predicted"/>
<comment type="caution">
    <text evidence="1">The sequence shown here is derived from an EMBL/GenBank/DDBJ whole genome shotgun (WGS) entry which is preliminary data.</text>
</comment>
<name>A0AAV8Z443_9CUCU</name>
<sequence>MKLESTILYEAVAIDVGRSFSYRPNRSRLTRVNAEGLLVLATYTQAIKTVGVSECHRKSSCERGV</sequence>
<accession>A0AAV8Z443</accession>
<evidence type="ECO:0000313" key="1">
    <source>
        <dbReference type="EMBL" id="KAJ8958134.1"/>
    </source>
</evidence>
<organism evidence="1 2">
    <name type="scientific">Aromia moschata</name>
    <dbReference type="NCBI Taxonomy" id="1265417"/>
    <lineage>
        <taxon>Eukaryota</taxon>
        <taxon>Metazoa</taxon>
        <taxon>Ecdysozoa</taxon>
        <taxon>Arthropoda</taxon>
        <taxon>Hexapoda</taxon>
        <taxon>Insecta</taxon>
        <taxon>Pterygota</taxon>
        <taxon>Neoptera</taxon>
        <taxon>Endopterygota</taxon>
        <taxon>Coleoptera</taxon>
        <taxon>Polyphaga</taxon>
        <taxon>Cucujiformia</taxon>
        <taxon>Chrysomeloidea</taxon>
        <taxon>Cerambycidae</taxon>
        <taxon>Cerambycinae</taxon>
        <taxon>Callichromatini</taxon>
        <taxon>Aromia</taxon>
    </lineage>
</organism>
<reference evidence="1" key="1">
    <citation type="journal article" date="2023" name="Insect Mol. Biol.">
        <title>Genome sequencing provides insights into the evolution of gene families encoding plant cell wall-degrading enzymes in longhorned beetles.</title>
        <authorList>
            <person name="Shin N.R."/>
            <person name="Okamura Y."/>
            <person name="Kirsch R."/>
            <person name="Pauchet Y."/>
        </authorList>
    </citation>
    <scope>NUCLEOTIDE SEQUENCE</scope>
    <source>
        <strain evidence="1">AMC_N1</strain>
    </source>
</reference>